<keyword evidence="3" id="KW-1185">Reference proteome</keyword>
<gene>
    <name evidence="2" type="ORF">ASIM_LOCUS5208</name>
</gene>
<evidence type="ECO:0000313" key="4">
    <source>
        <dbReference type="WBParaSite" id="ASIM_0000540901-mRNA-1"/>
    </source>
</evidence>
<reference evidence="2 3" key="2">
    <citation type="submission" date="2018-11" db="EMBL/GenBank/DDBJ databases">
        <authorList>
            <consortium name="Pathogen Informatics"/>
        </authorList>
    </citation>
    <scope>NUCLEOTIDE SEQUENCE [LARGE SCALE GENOMIC DNA]</scope>
</reference>
<organism evidence="4">
    <name type="scientific">Anisakis simplex</name>
    <name type="common">Herring worm</name>
    <dbReference type="NCBI Taxonomy" id="6269"/>
    <lineage>
        <taxon>Eukaryota</taxon>
        <taxon>Metazoa</taxon>
        <taxon>Ecdysozoa</taxon>
        <taxon>Nematoda</taxon>
        <taxon>Chromadorea</taxon>
        <taxon>Rhabditida</taxon>
        <taxon>Spirurina</taxon>
        <taxon>Ascaridomorpha</taxon>
        <taxon>Ascaridoidea</taxon>
        <taxon>Anisakidae</taxon>
        <taxon>Anisakis</taxon>
        <taxon>Anisakis simplex complex</taxon>
    </lineage>
</organism>
<evidence type="ECO:0000313" key="2">
    <source>
        <dbReference type="EMBL" id="VDK25167.1"/>
    </source>
</evidence>
<dbReference type="WBParaSite" id="ASIM_0000540901-mRNA-1">
    <property type="protein sequence ID" value="ASIM_0000540901-mRNA-1"/>
    <property type="gene ID" value="ASIM_0000540901"/>
</dbReference>
<feature type="region of interest" description="Disordered" evidence="1">
    <location>
        <begin position="21"/>
        <end position="46"/>
    </location>
</feature>
<protein>
    <submittedName>
        <fullName evidence="2 4">Uncharacterized protein</fullName>
    </submittedName>
</protein>
<evidence type="ECO:0000256" key="1">
    <source>
        <dbReference type="SAM" id="MobiDB-lite"/>
    </source>
</evidence>
<accession>A0A0M3JCS6</accession>
<sequence length="93" mass="10155">MAPNADVVTAASREPPRAIVFETFDDGNQASSRRRSSYESRKRSTAAELATRSINATANSTSFDVFQQTNTRKPVCGTTSIVHANLCKIIDTF</sequence>
<reference evidence="4" key="1">
    <citation type="submission" date="2017-02" db="UniProtKB">
        <authorList>
            <consortium name="WormBaseParasite"/>
        </authorList>
    </citation>
    <scope>IDENTIFICATION</scope>
</reference>
<dbReference type="EMBL" id="UYRR01009948">
    <property type="protein sequence ID" value="VDK25167.1"/>
    <property type="molecule type" value="Genomic_DNA"/>
</dbReference>
<dbReference type="Proteomes" id="UP000267096">
    <property type="component" value="Unassembled WGS sequence"/>
</dbReference>
<evidence type="ECO:0000313" key="3">
    <source>
        <dbReference type="Proteomes" id="UP000267096"/>
    </source>
</evidence>
<name>A0A0M3JCS6_ANISI</name>
<proteinExistence type="predicted"/>
<dbReference type="AlphaFoldDB" id="A0A0M3JCS6"/>